<evidence type="ECO:0000313" key="2">
    <source>
        <dbReference type="Proteomes" id="UP000709295"/>
    </source>
</evidence>
<protein>
    <submittedName>
        <fullName evidence="1">Uncharacterized protein</fullName>
    </submittedName>
</protein>
<dbReference type="Proteomes" id="UP000709295">
    <property type="component" value="Unassembled WGS sequence"/>
</dbReference>
<organism evidence="1 2">
    <name type="scientific">Phytophthora aleatoria</name>
    <dbReference type="NCBI Taxonomy" id="2496075"/>
    <lineage>
        <taxon>Eukaryota</taxon>
        <taxon>Sar</taxon>
        <taxon>Stramenopiles</taxon>
        <taxon>Oomycota</taxon>
        <taxon>Peronosporomycetes</taxon>
        <taxon>Peronosporales</taxon>
        <taxon>Peronosporaceae</taxon>
        <taxon>Phytophthora</taxon>
    </lineage>
</organism>
<sequence length="117" mass="13386">MAYYLQKIAPRTVRSDATMLLSPTSRVGSNGYLCTVALYKHTCGIVPLTGKLDACESLQENWYSLHSWTSLLHVEKERNRMVKTQSAEKGHHTSRHHFFSKYDGSILSFRHSLKTSR</sequence>
<gene>
    <name evidence="1" type="ORF">JG688_00007616</name>
</gene>
<dbReference type="EMBL" id="JAENGY010000371">
    <property type="protein sequence ID" value="KAG6964643.1"/>
    <property type="molecule type" value="Genomic_DNA"/>
</dbReference>
<keyword evidence="2" id="KW-1185">Reference proteome</keyword>
<accession>A0A8J5IS47</accession>
<reference evidence="1" key="1">
    <citation type="submission" date="2021-01" db="EMBL/GenBank/DDBJ databases">
        <title>Phytophthora aleatoria, a newly-described species from Pinus radiata is distinct from Phytophthora cactorum isolates based on comparative genomics.</title>
        <authorList>
            <person name="Mcdougal R."/>
            <person name="Panda P."/>
            <person name="Williams N."/>
            <person name="Studholme D.J."/>
        </authorList>
    </citation>
    <scope>NUCLEOTIDE SEQUENCE</scope>
    <source>
        <strain evidence="1">NZFS 4037</strain>
    </source>
</reference>
<evidence type="ECO:0000313" key="1">
    <source>
        <dbReference type="EMBL" id="KAG6964643.1"/>
    </source>
</evidence>
<proteinExistence type="predicted"/>
<comment type="caution">
    <text evidence="1">The sequence shown here is derived from an EMBL/GenBank/DDBJ whole genome shotgun (WGS) entry which is preliminary data.</text>
</comment>
<name>A0A8J5IS47_9STRA</name>
<dbReference type="AlphaFoldDB" id="A0A8J5IS47"/>